<dbReference type="EMBL" id="MG432476">
    <property type="protein sequence ID" value="AWQ61279.1"/>
    <property type="molecule type" value="Genomic_DNA"/>
</dbReference>
<feature type="region of interest" description="Disordered" evidence="1">
    <location>
        <begin position="985"/>
        <end position="1101"/>
    </location>
</feature>
<feature type="compositionally biased region" description="Acidic residues" evidence="1">
    <location>
        <begin position="986"/>
        <end position="1011"/>
    </location>
</feature>
<sequence>MFGSSANNFNGDKKSSSSSSAAASSDDQQLGPLGLSTADFKKVAAILANRTESLYLLPDSPNFKNVINNPNQISIVPFLGSSKAAESGSANKNENQAENSSKGGSDGKKSSQQNKFNLLNKVEAEEMAFKRVAELIADTPPSKDNPLRDDPDAIPSRNPWVKLTQKNLEYLFWEAVTIEVSNDRSIRSGRYLQASEVGENPFLMTISVDIRILQRMALNVVWFFNRFFRMVSGLGVENRANSTYVATSDAIAQIWVEMLLKNFISGENVPQALKYLKEHYEHVYNKISKCGRQPSYFVVEFERVDNTIGFVNSDTEHNGSSYMEYRCFDTIRKNASSGPSGGGKSGVLSSGTFFIDNEMGNNNSSAAAASAPAVSAGVSPSLSPFSSDGDDDDDDCSGDDVWGKKMIFNTSGDGSGESSGQNGGGASTYKRFRCGENTASLSQKENVRLMAMPKGNEDKQLLKNIINFLNSALNSVENHVMCTDENIFDEDQAEHYTSNKELYKAIVCSNPANVYRVMVELFVNLILPRLRNPIVSDIETVQNLPSNNGSVRTKKMVEHGCTDMRYDIPPYAKGKIRLSAKRACECRKLCKDVRCFDKSREANLTPSQKAGREVEEPFPRNHNSHRSNAHDFTFYDKYRARMNKLKKDSKKKVKKIDTFTTTDDFLLQDRNAFDLLRKCFLSASLHHIFCPDVLMVHRGDSFNINFANNKLECYNERNGIEEVTSSQTVNAKEALEDITKIKMKRGDDIIDVVKSKGLSLREFSKKVSKIVRRFNEITNQLCNNCNVNSSNGDVDFHVFTSVCVYIHNIIPVLEDISIFAELGEELTKLVKECRDVAGEDKTYDDIIRNYEITVKYFKLFNALVKFCHRNYNVAVTSAINRRGYMCMVSNLVGYYCKLSDNAIQYHESLCSLHSSISYADYYTSRNNNSEDGGGNSSSEKSNADVAKTMASFYDQFDKSEDSKKNKNKTSNEILIKMFQMDRVLDGMDDDDDDEDSDSSSSENEEEEEEEEIVKKPAKKRKVEDVDSNKKTLPKEPAVKKVKQEEDVEMEEVKEAAAEEEKKEEQEAKEEDATEYDDDTEEDEKAVASDEDEDDEDSKAIF</sequence>
<evidence type="ECO:0000313" key="2">
    <source>
        <dbReference type="EMBL" id="AWQ61279.1"/>
    </source>
</evidence>
<feature type="compositionally biased region" description="Polar residues" evidence="1">
    <location>
        <begin position="1"/>
        <end position="10"/>
    </location>
</feature>
<evidence type="ECO:0000256" key="1">
    <source>
        <dbReference type="SAM" id="MobiDB-lite"/>
    </source>
</evidence>
<organism evidence="2">
    <name type="scientific">White spot syndrome virus</name>
    <name type="common">WSSV</name>
    <name type="synonym">White spot bacilliform virus</name>
    <dbReference type="NCBI Taxonomy" id="92652"/>
    <lineage>
        <taxon>Viruses</taxon>
        <taxon>Viruses incertae sedis</taxon>
        <taxon>Naldaviricetes</taxon>
        <taxon>Nimaviridae</taxon>
        <taxon>Whispovirus</taxon>
        <taxon>White spot syndrome virus</taxon>
    </lineage>
</organism>
<feature type="compositionally biased region" description="Acidic residues" evidence="1">
    <location>
        <begin position="1066"/>
        <end position="1101"/>
    </location>
</feature>
<feature type="compositionally biased region" description="Polar residues" evidence="1">
    <location>
        <begin position="88"/>
        <end position="99"/>
    </location>
</feature>
<proteinExistence type="predicted"/>
<feature type="compositionally biased region" description="Basic and acidic residues" evidence="1">
    <location>
        <begin position="1021"/>
        <end position="1065"/>
    </location>
</feature>
<feature type="region of interest" description="Disordered" evidence="1">
    <location>
        <begin position="407"/>
        <end position="428"/>
    </location>
</feature>
<feature type="compositionally biased region" description="Low complexity" evidence="1">
    <location>
        <begin position="16"/>
        <end position="25"/>
    </location>
</feature>
<feature type="region of interest" description="Disordered" evidence="1">
    <location>
        <begin position="1"/>
        <end position="31"/>
    </location>
</feature>
<organismHost>
    <name type="scientific">Crustacea</name>
    <name type="common">crustaceans</name>
    <dbReference type="NCBI Taxonomy" id="6657"/>
</organismHost>
<accession>A0A2U9GCJ6</accession>
<reference evidence="2" key="1">
    <citation type="submission" date="2017-11" db="EMBL/GenBank/DDBJ databases">
        <authorList>
            <person name="Parrilla Taylor D.P."/>
            <person name="Vibanco-Perez N."/>
            <person name="Duran-Avelar Md.J."/>
            <person name="Gomez-Gil B."/>
            <person name="Llera-Herrera R."/>
            <person name="Vazquez-Juarez R."/>
        </authorList>
    </citation>
    <scope>NUCLEOTIDE SEQUENCE</scope>
    <source>
        <strain evidence="2">ACF4</strain>
    </source>
</reference>
<reference evidence="2" key="2">
    <citation type="journal article" name="FEMS Microbiol. Lett.">
        <title>Molecular variability and genetic structure of white spot syndrome virus strains from northwest Mexico based on the analysis of genomes.</title>
        <authorList>
            <person name="Parrilla-Taylor D.P."/>
            <person name="Vibanco-Perez N."/>
            <person name="Duran-Avelar M.J."/>
            <person name="Gomez-Gil B."/>
            <person name="Llera-Herrera R."/>
            <person name="Vazquez-Juarez R."/>
        </authorList>
    </citation>
    <scope>NUCLEOTIDE SEQUENCE</scope>
    <source>
        <strain evidence="2">ACF4</strain>
    </source>
</reference>
<feature type="compositionally biased region" description="Gly residues" evidence="1">
    <location>
        <begin position="413"/>
        <end position="426"/>
    </location>
</feature>
<gene>
    <name evidence="2" type="primary">285</name>
</gene>
<feature type="region of interest" description="Disordered" evidence="1">
    <location>
        <begin position="84"/>
        <end position="113"/>
    </location>
</feature>
<protein>
    <submittedName>
        <fullName evidence="2">Wsv285</fullName>
    </submittedName>
</protein>
<name>A0A2U9GCJ6_WSSV</name>